<feature type="compositionally biased region" description="Low complexity" evidence="1">
    <location>
        <begin position="1"/>
        <end position="20"/>
    </location>
</feature>
<feature type="compositionally biased region" description="Basic and acidic residues" evidence="1">
    <location>
        <begin position="27"/>
        <end position="36"/>
    </location>
</feature>
<evidence type="ECO:0000313" key="2">
    <source>
        <dbReference type="EMBL" id="KAK7172326.1"/>
    </source>
</evidence>
<keyword evidence="3" id="KW-1185">Reference proteome</keyword>
<gene>
    <name evidence="2" type="ORF">R3I93_004599</name>
</gene>
<dbReference type="Proteomes" id="UP001364617">
    <property type="component" value="Unassembled WGS sequence"/>
</dbReference>
<evidence type="ECO:0000256" key="1">
    <source>
        <dbReference type="SAM" id="MobiDB-lite"/>
    </source>
</evidence>
<dbReference type="AlphaFoldDB" id="A0AAN9HEC4"/>
<protein>
    <submittedName>
        <fullName evidence="2">Uncharacterized protein</fullName>
    </submittedName>
</protein>
<reference evidence="2 3" key="1">
    <citation type="submission" date="2024-02" db="EMBL/GenBank/DDBJ databases">
        <title>Chromosome-level genome assembly of the Eurasian Minnow (Phoxinus phoxinus).</title>
        <authorList>
            <person name="Oriowo T.O."/>
            <person name="Martin S."/>
            <person name="Stange M."/>
            <person name="Chrysostomakis Y."/>
            <person name="Brown T."/>
            <person name="Winkler S."/>
            <person name="Kukowka S."/>
            <person name="Myers E.W."/>
            <person name="Bohne A."/>
        </authorList>
    </citation>
    <scope>NUCLEOTIDE SEQUENCE [LARGE SCALE GENOMIC DNA]</scope>
    <source>
        <strain evidence="2">ZFMK-TIS-60720</strain>
        <tissue evidence="2">Whole Organism</tissue>
    </source>
</reference>
<feature type="compositionally biased region" description="Pro residues" evidence="1">
    <location>
        <begin position="47"/>
        <end position="60"/>
    </location>
</feature>
<proteinExistence type="predicted"/>
<feature type="region of interest" description="Disordered" evidence="1">
    <location>
        <begin position="1"/>
        <end position="81"/>
    </location>
</feature>
<dbReference type="PRINTS" id="PR00049">
    <property type="entry name" value="WILMSTUMOUR"/>
</dbReference>
<organism evidence="2 3">
    <name type="scientific">Phoxinus phoxinus</name>
    <name type="common">Eurasian minnow</name>
    <dbReference type="NCBI Taxonomy" id="58324"/>
    <lineage>
        <taxon>Eukaryota</taxon>
        <taxon>Metazoa</taxon>
        <taxon>Chordata</taxon>
        <taxon>Craniata</taxon>
        <taxon>Vertebrata</taxon>
        <taxon>Euteleostomi</taxon>
        <taxon>Actinopterygii</taxon>
        <taxon>Neopterygii</taxon>
        <taxon>Teleostei</taxon>
        <taxon>Ostariophysi</taxon>
        <taxon>Cypriniformes</taxon>
        <taxon>Leuciscidae</taxon>
        <taxon>Phoxininae</taxon>
        <taxon>Phoxinus</taxon>
    </lineage>
</organism>
<comment type="caution">
    <text evidence="2">The sequence shown here is derived from an EMBL/GenBank/DDBJ whole genome shotgun (WGS) entry which is preliminary data.</text>
</comment>
<evidence type="ECO:0000313" key="3">
    <source>
        <dbReference type="Proteomes" id="UP001364617"/>
    </source>
</evidence>
<dbReference type="EMBL" id="JAYKXH010000004">
    <property type="protein sequence ID" value="KAK7172326.1"/>
    <property type="molecule type" value="Genomic_DNA"/>
</dbReference>
<sequence>MSSDITVSDSGVVTSGVSDVATTEMISRTDSEHTSSSEEIMGGGHIPPRPPPPPPPPNSPNLPRHRPPSPPRPLPHQEGLEVDMQEFNVGCQTLSCNCGVNSIFISLQYFADDEEEEDD</sequence>
<name>A0AAN9HEC4_9TELE</name>
<accession>A0AAN9HEC4</accession>